<evidence type="ECO:0000256" key="6">
    <source>
        <dbReference type="ARBA" id="ARBA00022759"/>
    </source>
</evidence>
<reference evidence="14" key="1">
    <citation type="submission" date="2018-07" db="EMBL/GenBank/DDBJ databases">
        <authorList>
            <person name="Safronova V.I."/>
            <person name="Chirak E.R."/>
            <person name="Sazanova A.L."/>
        </authorList>
    </citation>
    <scope>NUCLEOTIDE SEQUENCE [LARGE SCALE GENOMIC DNA]</scope>
    <source>
        <strain evidence="14">RCAM04685</strain>
    </source>
</reference>
<keyword evidence="9" id="KW-0479">Metal-binding</keyword>
<evidence type="ECO:0000256" key="9">
    <source>
        <dbReference type="HAMAP-Rule" id="MF_00104"/>
    </source>
</evidence>
<dbReference type="EMBL" id="QQTP01000006">
    <property type="protein sequence ID" value="RDJ24647.1"/>
    <property type="molecule type" value="Genomic_DNA"/>
</dbReference>
<dbReference type="PROSITE" id="PS50137">
    <property type="entry name" value="DS_RBD"/>
    <property type="match status" value="1"/>
</dbReference>
<evidence type="ECO:0000313" key="14">
    <source>
        <dbReference type="Proteomes" id="UP000255207"/>
    </source>
</evidence>
<dbReference type="Gene3D" id="3.30.160.20">
    <property type="match status" value="1"/>
</dbReference>
<evidence type="ECO:0000256" key="3">
    <source>
        <dbReference type="ARBA" id="ARBA00022552"/>
    </source>
</evidence>
<feature type="active site" evidence="9">
    <location>
        <position position="71"/>
    </location>
</feature>
<comment type="subcellular location">
    <subcellularLocation>
        <location evidence="9">Cytoplasm</location>
    </subcellularLocation>
</comment>
<dbReference type="FunFam" id="1.10.1520.10:FF:000001">
    <property type="entry name" value="Ribonuclease 3"/>
    <property type="match status" value="1"/>
</dbReference>
<dbReference type="GO" id="GO:0019843">
    <property type="term" value="F:rRNA binding"/>
    <property type="evidence" value="ECO:0007669"/>
    <property type="project" value="UniProtKB-KW"/>
</dbReference>
<comment type="caution">
    <text evidence="13">The sequence shown here is derived from an EMBL/GenBank/DDBJ whole genome shotgun (WGS) entry which is preliminary data.</text>
</comment>
<keyword evidence="6 9" id="KW-0255">Endonuclease</keyword>
<evidence type="ECO:0000256" key="8">
    <source>
        <dbReference type="ARBA" id="ARBA00022884"/>
    </source>
</evidence>
<dbReference type="SUPFAM" id="SSF54768">
    <property type="entry name" value="dsRNA-binding domain-like"/>
    <property type="match status" value="1"/>
</dbReference>
<dbReference type="EC" id="3.1.26.3" evidence="9"/>
<feature type="region of interest" description="Disordered" evidence="10">
    <location>
        <begin position="1"/>
        <end position="23"/>
    </location>
</feature>
<dbReference type="SMART" id="SM00535">
    <property type="entry name" value="RIBOc"/>
    <property type="match status" value="1"/>
</dbReference>
<feature type="active site" evidence="9">
    <location>
        <position position="143"/>
    </location>
</feature>
<dbReference type="CDD" id="cd00593">
    <property type="entry name" value="RIBOc"/>
    <property type="match status" value="1"/>
</dbReference>
<dbReference type="CDD" id="cd10845">
    <property type="entry name" value="DSRM_RNAse_III_family"/>
    <property type="match status" value="1"/>
</dbReference>
<dbReference type="Gene3D" id="1.10.1520.10">
    <property type="entry name" value="Ribonuclease III domain"/>
    <property type="match status" value="1"/>
</dbReference>
<feature type="domain" description="RNase III" evidence="12">
    <location>
        <begin position="29"/>
        <end position="154"/>
    </location>
</feature>
<evidence type="ECO:0000256" key="10">
    <source>
        <dbReference type="SAM" id="MobiDB-lite"/>
    </source>
</evidence>
<keyword evidence="9" id="KW-0963">Cytoplasm</keyword>
<dbReference type="HAMAP" id="MF_00104">
    <property type="entry name" value="RNase_III"/>
    <property type="match status" value="1"/>
</dbReference>
<organism evidence="13 14">
    <name type="scientific">Bosea caraganae</name>
    <dbReference type="NCBI Taxonomy" id="2763117"/>
    <lineage>
        <taxon>Bacteria</taxon>
        <taxon>Pseudomonadati</taxon>
        <taxon>Pseudomonadota</taxon>
        <taxon>Alphaproteobacteria</taxon>
        <taxon>Hyphomicrobiales</taxon>
        <taxon>Boseaceae</taxon>
        <taxon>Bosea</taxon>
    </lineage>
</organism>
<dbReference type="GO" id="GO:0005737">
    <property type="term" value="C:cytoplasm"/>
    <property type="evidence" value="ECO:0007669"/>
    <property type="project" value="UniProtKB-SubCell"/>
</dbReference>
<dbReference type="GO" id="GO:0003725">
    <property type="term" value="F:double-stranded RNA binding"/>
    <property type="evidence" value="ECO:0007669"/>
    <property type="project" value="TreeGrafter"/>
</dbReference>
<sequence>MALDGSLEPPVLDDQVTKPNDHARKLPDLSRLEAKLGHVFADRGLLETALTHMSAEGTRRGSYQRLEFLGDRVLGLSIADMLFARYPEAEEGDMSRRLADLVRKETCAEVAIAWDLGSFLRLGEGEILGGARKNKAILADACESIIGAVFIDGGYSAARDLIERAFGERLLKPVRPLRDAKTALQEWAQGRGYQTPTYSERGRSGPDHAPLFRVAARISGLPDAEAEGPSKRLAEQAAAEAFLRREGLWSETMEVGNG</sequence>
<keyword evidence="7 9" id="KW-0378">Hydrolase</keyword>
<dbReference type="NCBIfam" id="TIGR02191">
    <property type="entry name" value="RNaseIII"/>
    <property type="match status" value="1"/>
</dbReference>
<evidence type="ECO:0000313" key="13">
    <source>
        <dbReference type="EMBL" id="RDJ24647.1"/>
    </source>
</evidence>
<evidence type="ECO:0000259" key="11">
    <source>
        <dbReference type="PROSITE" id="PS50137"/>
    </source>
</evidence>
<keyword evidence="9" id="KW-0699">rRNA-binding</keyword>
<evidence type="ECO:0000259" key="12">
    <source>
        <dbReference type="PROSITE" id="PS50142"/>
    </source>
</evidence>
<dbReference type="SMART" id="SM00358">
    <property type="entry name" value="DSRM"/>
    <property type="match status" value="1"/>
</dbReference>
<dbReference type="GO" id="GO:0046872">
    <property type="term" value="F:metal ion binding"/>
    <property type="evidence" value="ECO:0007669"/>
    <property type="project" value="UniProtKB-KW"/>
</dbReference>
<dbReference type="PROSITE" id="PS00517">
    <property type="entry name" value="RNASE_3_1"/>
    <property type="match status" value="1"/>
</dbReference>
<dbReference type="AlphaFoldDB" id="A0A370L685"/>
<keyword evidence="9" id="KW-0819">tRNA processing</keyword>
<feature type="domain" description="DRBM" evidence="11">
    <location>
        <begin position="179"/>
        <end position="248"/>
    </location>
</feature>
<feature type="binding site" evidence="9">
    <location>
        <position position="140"/>
    </location>
    <ligand>
        <name>Mg(2+)</name>
        <dbReference type="ChEBI" id="CHEBI:18420"/>
    </ligand>
</feature>
<keyword evidence="14" id="KW-1185">Reference proteome</keyword>
<dbReference type="InterPro" id="IPR000999">
    <property type="entry name" value="RNase_III_dom"/>
</dbReference>
<dbReference type="InterPro" id="IPR014720">
    <property type="entry name" value="dsRBD_dom"/>
</dbReference>
<evidence type="ECO:0000256" key="2">
    <source>
        <dbReference type="ARBA" id="ARBA00010183"/>
    </source>
</evidence>
<accession>A0A370L685</accession>
<dbReference type="PROSITE" id="PS50142">
    <property type="entry name" value="RNASE_3_2"/>
    <property type="match status" value="1"/>
</dbReference>
<gene>
    <name evidence="9 13" type="primary">rnc</name>
    <name evidence="13" type="ORF">DWE98_13275</name>
</gene>
<dbReference type="OrthoDB" id="9805026at2"/>
<dbReference type="GO" id="GO:0008033">
    <property type="term" value="P:tRNA processing"/>
    <property type="evidence" value="ECO:0007669"/>
    <property type="project" value="UniProtKB-KW"/>
</dbReference>
<evidence type="ECO:0000256" key="7">
    <source>
        <dbReference type="ARBA" id="ARBA00022801"/>
    </source>
</evidence>
<dbReference type="Proteomes" id="UP000255207">
    <property type="component" value="Unassembled WGS sequence"/>
</dbReference>
<dbReference type="GO" id="GO:0006364">
    <property type="term" value="P:rRNA processing"/>
    <property type="evidence" value="ECO:0007669"/>
    <property type="project" value="UniProtKB-UniRule"/>
</dbReference>
<dbReference type="GO" id="GO:0006397">
    <property type="term" value="P:mRNA processing"/>
    <property type="evidence" value="ECO:0007669"/>
    <property type="project" value="UniProtKB-UniRule"/>
</dbReference>
<comment type="function">
    <text evidence="9">Digests double-stranded RNA. Involved in the processing of primary rRNA transcript to yield the immediate precursors to the large and small rRNAs (23S and 16S). Processes some mRNAs, and tRNAs when they are encoded in the rRNA operon. Processes pre-crRNA and tracrRNA of type II CRISPR loci if present in the organism.</text>
</comment>
<keyword evidence="9" id="KW-0460">Magnesium</keyword>
<comment type="catalytic activity">
    <reaction evidence="1 9">
        <text>Endonucleolytic cleavage to 5'-phosphomonoester.</text>
        <dbReference type="EC" id="3.1.26.3"/>
    </reaction>
</comment>
<keyword evidence="5 9" id="KW-0540">Nuclease</keyword>
<comment type="cofactor">
    <cofactor evidence="9">
        <name>Mg(2+)</name>
        <dbReference type="ChEBI" id="CHEBI:18420"/>
    </cofactor>
</comment>
<evidence type="ECO:0000256" key="4">
    <source>
        <dbReference type="ARBA" id="ARBA00022664"/>
    </source>
</evidence>
<name>A0A370L685_9HYPH</name>
<dbReference type="PANTHER" id="PTHR11207">
    <property type="entry name" value="RIBONUCLEASE III"/>
    <property type="match status" value="1"/>
</dbReference>
<comment type="subunit">
    <text evidence="9">Homodimer.</text>
</comment>
<evidence type="ECO:0000256" key="1">
    <source>
        <dbReference type="ARBA" id="ARBA00000109"/>
    </source>
</evidence>
<proteinExistence type="inferred from homology"/>
<dbReference type="Pfam" id="PF00035">
    <property type="entry name" value="dsrm"/>
    <property type="match status" value="1"/>
</dbReference>
<keyword evidence="8 9" id="KW-0694">RNA-binding</keyword>
<feature type="binding site" evidence="9">
    <location>
        <position position="143"/>
    </location>
    <ligand>
        <name>Mg(2+)</name>
        <dbReference type="ChEBI" id="CHEBI:18420"/>
    </ligand>
</feature>
<dbReference type="GO" id="GO:0004525">
    <property type="term" value="F:ribonuclease III activity"/>
    <property type="evidence" value="ECO:0007669"/>
    <property type="project" value="UniProtKB-UniRule"/>
</dbReference>
<feature type="binding site" evidence="9">
    <location>
        <position position="67"/>
    </location>
    <ligand>
        <name>Mg(2+)</name>
        <dbReference type="ChEBI" id="CHEBI:18420"/>
    </ligand>
</feature>
<dbReference type="GO" id="GO:0010468">
    <property type="term" value="P:regulation of gene expression"/>
    <property type="evidence" value="ECO:0007669"/>
    <property type="project" value="TreeGrafter"/>
</dbReference>
<comment type="similarity">
    <text evidence="2">Belongs to the ribonuclease III family.</text>
</comment>
<dbReference type="SUPFAM" id="SSF69065">
    <property type="entry name" value="RNase III domain-like"/>
    <property type="match status" value="1"/>
</dbReference>
<dbReference type="PANTHER" id="PTHR11207:SF0">
    <property type="entry name" value="RIBONUCLEASE 3"/>
    <property type="match status" value="1"/>
</dbReference>
<keyword evidence="3 9" id="KW-0698">rRNA processing</keyword>
<dbReference type="Pfam" id="PF14622">
    <property type="entry name" value="Ribonucleas_3_3"/>
    <property type="match status" value="1"/>
</dbReference>
<dbReference type="InterPro" id="IPR011907">
    <property type="entry name" value="RNase_III"/>
</dbReference>
<protein>
    <recommendedName>
        <fullName evidence="9">Ribonuclease 3</fullName>
        <ecNumber evidence="9">3.1.26.3</ecNumber>
    </recommendedName>
    <alternativeName>
        <fullName evidence="9">Ribonuclease III</fullName>
        <shortName evidence="9">RNase III</shortName>
    </alternativeName>
</protein>
<dbReference type="InterPro" id="IPR036389">
    <property type="entry name" value="RNase_III_sf"/>
</dbReference>
<evidence type="ECO:0000256" key="5">
    <source>
        <dbReference type="ARBA" id="ARBA00022722"/>
    </source>
</evidence>
<keyword evidence="4 9" id="KW-0507">mRNA processing</keyword>